<feature type="transmembrane region" description="Helical" evidence="1">
    <location>
        <begin position="52"/>
        <end position="74"/>
    </location>
</feature>
<evidence type="ECO:0000256" key="1">
    <source>
        <dbReference type="SAM" id="Phobius"/>
    </source>
</evidence>
<reference evidence="2 3" key="1">
    <citation type="journal article" date="2015" name="Genome Announc.">
        <title>Draft Genome Sequences of Marine Isolates of Thalassomonas viridans and Thalassomonas actiniarum.</title>
        <authorList>
            <person name="Olonade I."/>
            <person name="van Zyl L.J."/>
            <person name="Trindade M."/>
        </authorList>
    </citation>
    <scope>NUCLEOTIDE SEQUENCE [LARGE SCALE GENOMIC DNA]</scope>
    <source>
        <strain evidence="2 3">A5K-106</strain>
    </source>
</reference>
<evidence type="ECO:0000313" key="3">
    <source>
        <dbReference type="Proteomes" id="UP000032568"/>
    </source>
</evidence>
<keyword evidence="1" id="KW-0472">Membrane</keyword>
<reference evidence="2 3" key="2">
    <citation type="journal article" date="2022" name="Mar. Drugs">
        <title>Bioassay-Guided Fractionation Leads to the Detection of Cholic Acid Generated by the Rare Thalassomonas sp.</title>
        <authorList>
            <person name="Pheiffer F."/>
            <person name="Schneider Y.K."/>
            <person name="Hansen E.H."/>
            <person name="Andersen J.H."/>
            <person name="Isaksson J."/>
            <person name="Busche T."/>
            <person name="R C."/>
            <person name="Kalinowski J."/>
            <person name="Zyl L.V."/>
            <person name="Trindade M."/>
        </authorList>
    </citation>
    <scope>NUCLEOTIDE SEQUENCE [LARGE SCALE GENOMIC DNA]</scope>
    <source>
        <strain evidence="2 3">A5K-106</strain>
    </source>
</reference>
<feature type="transmembrane region" description="Helical" evidence="1">
    <location>
        <begin position="165"/>
        <end position="185"/>
    </location>
</feature>
<sequence length="227" mass="25696">MQPKTLAIVVTFLPLIVMNLVYVMSATAELVPSCIPYLDGCTSISRAARRGNAIFVFRACMIVQAVFLAGYWVIARQWLNQLAGKALRPATIMCSLGIIASLFLILYADFLGTDGRIYRYMRQYGIIFFFTLTPFAQMIMVNELFKLTKQQNFSPLYIAVIRYQIGVVICILALGLISLFLSYSGNSSFERENILEWNYAVLMSIFHLGSCLLWGDVKIHISVKQRE</sequence>
<keyword evidence="1" id="KW-1133">Transmembrane helix</keyword>
<organism evidence="2 3">
    <name type="scientific">Thalassomonas actiniarum</name>
    <dbReference type="NCBI Taxonomy" id="485447"/>
    <lineage>
        <taxon>Bacteria</taxon>
        <taxon>Pseudomonadati</taxon>
        <taxon>Pseudomonadota</taxon>
        <taxon>Gammaproteobacteria</taxon>
        <taxon>Alteromonadales</taxon>
        <taxon>Colwelliaceae</taxon>
        <taxon>Thalassomonas</taxon>
    </lineage>
</organism>
<dbReference type="Proteomes" id="UP000032568">
    <property type="component" value="Chromosome"/>
</dbReference>
<gene>
    <name evidence="2" type="ORF">SG35_010965</name>
</gene>
<feature type="transmembrane region" description="Helical" evidence="1">
    <location>
        <begin position="86"/>
        <end position="106"/>
    </location>
</feature>
<dbReference type="EMBL" id="CP059735">
    <property type="protein sequence ID" value="WDE01102.1"/>
    <property type="molecule type" value="Genomic_DNA"/>
</dbReference>
<proteinExistence type="predicted"/>
<protein>
    <submittedName>
        <fullName evidence="2">Uncharacterized protein</fullName>
    </submittedName>
</protein>
<dbReference type="KEGG" id="tact:SG35_010965"/>
<dbReference type="RefSeq" id="WP_152646659.1">
    <property type="nucleotide sequence ID" value="NZ_CP059735.1"/>
</dbReference>
<dbReference type="AlphaFoldDB" id="A0AAE9YV24"/>
<feature type="transmembrane region" description="Helical" evidence="1">
    <location>
        <begin position="197"/>
        <end position="217"/>
    </location>
</feature>
<name>A0AAE9YV24_9GAMM</name>
<feature type="transmembrane region" description="Helical" evidence="1">
    <location>
        <begin position="126"/>
        <end position="145"/>
    </location>
</feature>
<accession>A0AAE9YV24</accession>
<keyword evidence="3" id="KW-1185">Reference proteome</keyword>
<evidence type="ECO:0000313" key="2">
    <source>
        <dbReference type="EMBL" id="WDE01102.1"/>
    </source>
</evidence>
<keyword evidence="1" id="KW-0812">Transmembrane</keyword>